<proteinExistence type="predicted"/>
<protein>
    <submittedName>
        <fullName evidence="2">Uncharacterized protein</fullName>
    </submittedName>
</protein>
<gene>
    <name evidence="2" type="ORF">WH47_06030</name>
</gene>
<dbReference type="EMBL" id="KQ414768">
    <property type="protein sequence ID" value="KOC61353.1"/>
    <property type="molecule type" value="Genomic_DNA"/>
</dbReference>
<evidence type="ECO:0000313" key="3">
    <source>
        <dbReference type="Proteomes" id="UP000053825"/>
    </source>
</evidence>
<keyword evidence="3" id="KW-1185">Reference proteome</keyword>
<dbReference type="AlphaFoldDB" id="A0A0L7QRV5"/>
<name>A0A0L7QRV5_9HYME</name>
<feature type="region of interest" description="Disordered" evidence="1">
    <location>
        <begin position="1"/>
        <end position="77"/>
    </location>
</feature>
<evidence type="ECO:0000256" key="1">
    <source>
        <dbReference type="SAM" id="MobiDB-lite"/>
    </source>
</evidence>
<reference evidence="2 3" key="1">
    <citation type="submission" date="2015-07" db="EMBL/GenBank/DDBJ databases">
        <title>The genome of Habropoda laboriosa.</title>
        <authorList>
            <person name="Pan H."/>
            <person name="Kapheim K."/>
        </authorList>
    </citation>
    <scope>NUCLEOTIDE SEQUENCE [LARGE SCALE GENOMIC DNA]</scope>
    <source>
        <strain evidence="2">0110345459</strain>
    </source>
</reference>
<sequence>MRLGYRQSEEFDEFSLEKSLFAEESGGSRNEKKRGGEDTRGENRNSGNANSRESMAAVGENQPESVLQACSLDRDYL</sequence>
<evidence type="ECO:0000313" key="2">
    <source>
        <dbReference type="EMBL" id="KOC61353.1"/>
    </source>
</evidence>
<accession>A0A0L7QRV5</accession>
<feature type="compositionally biased region" description="Basic and acidic residues" evidence="1">
    <location>
        <begin position="29"/>
        <end position="43"/>
    </location>
</feature>
<feature type="compositionally biased region" description="Polar residues" evidence="1">
    <location>
        <begin position="44"/>
        <end position="53"/>
    </location>
</feature>
<dbReference type="Proteomes" id="UP000053825">
    <property type="component" value="Unassembled WGS sequence"/>
</dbReference>
<organism evidence="2 3">
    <name type="scientific">Habropoda laboriosa</name>
    <dbReference type="NCBI Taxonomy" id="597456"/>
    <lineage>
        <taxon>Eukaryota</taxon>
        <taxon>Metazoa</taxon>
        <taxon>Ecdysozoa</taxon>
        <taxon>Arthropoda</taxon>
        <taxon>Hexapoda</taxon>
        <taxon>Insecta</taxon>
        <taxon>Pterygota</taxon>
        <taxon>Neoptera</taxon>
        <taxon>Endopterygota</taxon>
        <taxon>Hymenoptera</taxon>
        <taxon>Apocrita</taxon>
        <taxon>Aculeata</taxon>
        <taxon>Apoidea</taxon>
        <taxon>Anthophila</taxon>
        <taxon>Apidae</taxon>
        <taxon>Habropoda</taxon>
    </lineage>
</organism>